<protein>
    <recommendedName>
        <fullName evidence="8">Aspartate aminotransferase</fullName>
        <ecNumber evidence="8">2.6.1.1</ecNumber>
    </recommendedName>
</protein>
<dbReference type="PANTHER" id="PTHR11879:SF46">
    <property type="entry name" value="ASPARTATE AMINOTRANSFERASE, CYTOPLASMIC"/>
    <property type="match status" value="1"/>
</dbReference>
<dbReference type="InterPro" id="IPR015422">
    <property type="entry name" value="PyrdxlP-dep_Trfase_small"/>
</dbReference>
<dbReference type="Gene3D" id="3.40.640.10">
    <property type="entry name" value="Type I PLP-dependent aspartate aminotransferase-like (Major domain)"/>
    <property type="match status" value="1"/>
</dbReference>
<dbReference type="CDD" id="cd00609">
    <property type="entry name" value="AAT_like"/>
    <property type="match status" value="1"/>
</dbReference>
<feature type="domain" description="Aminotransferase class I/classII large" evidence="10">
    <location>
        <begin position="89"/>
        <end position="455"/>
    </location>
</feature>
<dbReference type="EMBL" id="KN657219">
    <property type="protein sequence ID" value="KHN22516.1"/>
    <property type="molecule type" value="Genomic_DNA"/>
</dbReference>
<dbReference type="GO" id="GO:0004069">
    <property type="term" value="F:L-aspartate:2-oxoglutarate aminotransferase activity"/>
    <property type="evidence" value="ECO:0007669"/>
    <property type="project" value="UniProtKB-EC"/>
</dbReference>
<evidence type="ECO:0000256" key="6">
    <source>
        <dbReference type="ARBA" id="ARBA00022898"/>
    </source>
</evidence>
<dbReference type="InterPro" id="IPR015421">
    <property type="entry name" value="PyrdxlP-dep_Trfase_major"/>
</dbReference>
<keyword evidence="4 8" id="KW-0032">Aminotransferase</keyword>
<dbReference type="FunFam" id="3.40.640.10:FF:000015">
    <property type="entry name" value="Aspartate aminotransferase"/>
    <property type="match status" value="1"/>
</dbReference>
<name>A0A0B2QM69_GLYSO</name>
<feature type="region of interest" description="Disordered" evidence="9">
    <location>
        <begin position="15"/>
        <end position="47"/>
    </location>
</feature>
<dbReference type="InterPro" id="IPR004839">
    <property type="entry name" value="Aminotransferase_I/II_large"/>
</dbReference>
<sequence length="463" mass="50413">MASSFLSAASHAVSPSCSLSTTHKGKPMLGGNTLRFHKGPNSFSSSRSRGRISMAVAVNVSRFEGIPMAPPDPILGVSEAFKADNSDVKLNLGVGAYRTEELQPYVLNVVKKAENLMLERGDNKEYLPIEGLAAFNKATAELLLGADNPAIKQQRVATVQGLSGTGSLRLGAALIERYFPGAKVLISAPTWGNHKNIFNDASVPWSEYRYYDPKTVGLDFEGMIEDIKSAPEGSFILLHGCAHNPTGIDPTPEQWEKIADLIEEKNHIPFFDVAYQGFASGSLDEDAASVRLFVARGIEVLVAQSYSKNLGLYAERIGAINVISSSPESAARVKSQLKRIARPMYSNPPVHGARIVADVVGNPVLFNEWKAEMEMMAGRIKNVRQQLYDSITSKDKSGQSASQYPDNCVLPFIPGLNKNQSDNMTNKWHVYMTKDGRISLAGLSLAKCEYLADAIIDSYHNVS</sequence>
<dbReference type="NCBIfam" id="NF006719">
    <property type="entry name" value="PRK09257.1"/>
    <property type="match status" value="1"/>
</dbReference>
<comment type="miscellaneous">
    <text evidence="8">In eukaryotes there are cytoplasmic, mitochondrial and chloroplastic isozymes.</text>
</comment>
<evidence type="ECO:0000256" key="7">
    <source>
        <dbReference type="ARBA" id="ARBA00049185"/>
    </source>
</evidence>
<proteinExistence type="inferred from homology"/>
<dbReference type="Gene3D" id="3.90.1150.10">
    <property type="entry name" value="Aspartate Aminotransferase, domain 1"/>
    <property type="match status" value="1"/>
</dbReference>
<evidence type="ECO:0000256" key="3">
    <source>
        <dbReference type="ARBA" id="ARBA00011738"/>
    </source>
</evidence>
<evidence type="ECO:0000313" key="11">
    <source>
        <dbReference type="EMBL" id="KHN22516.1"/>
    </source>
</evidence>
<dbReference type="EC" id="2.6.1.1" evidence="8"/>
<comment type="similarity">
    <text evidence="2">Belongs to the class-I pyridoxal-phosphate-dependent aminotransferase family.</text>
</comment>
<evidence type="ECO:0000256" key="8">
    <source>
        <dbReference type="RuleBase" id="RU000480"/>
    </source>
</evidence>
<dbReference type="PANTHER" id="PTHR11879">
    <property type="entry name" value="ASPARTATE AMINOTRANSFERASE"/>
    <property type="match status" value="1"/>
</dbReference>
<dbReference type="GO" id="GO:0030170">
    <property type="term" value="F:pyridoxal phosphate binding"/>
    <property type="evidence" value="ECO:0007669"/>
    <property type="project" value="InterPro"/>
</dbReference>
<dbReference type="Pfam" id="PF00155">
    <property type="entry name" value="Aminotran_1_2"/>
    <property type="match status" value="1"/>
</dbReference>
<dbReference type="AlphaFoldDB" id="A0A0B2QM69"/>
<organism evidence="11">
    <name type="scientific">Glycine soja</name>
    <name type="common">Wild soybean</name>
    <dbReference type="NCBI Taxonomy" id="3848"/>
    <lineage>
        <taxon>Eukaryota</taxon>
        <taxon>Viridiplantae</taxon>
        <taxon>Streptophyta</taxon>
        <taxon>Embryophyta</taxon>
        <taxon>Tracheophyta</taxon>
        <taxon>Spermatophyta</taxon>
        <taxon>Magnoliopsida</taxon>
        <taxon>eudicotyledons</taxon>
        <taxon>Gunneridae</taxon>
        <taxon>Pentapetalae</taxon>
        <taxon>rosids</taxon>
        <taxon>fabids</taxon>
        <taxon>Fabales</taxon>
        <taxon>Fabaceae</taxon>
        <taxon>Papilionoideae</taxon>
        <taxon>50 kb inversion clade</taxon>
        <taxon>NPAAA clade</taxon>
        <taxon>indigoferoid/millettioid clade</taxon>
        <taxon>Phaseoleae</taxon>
        <taxon>Glycine</taxon>
        <taxon>Glycine subgen. Soja</taxon>
    </lineage>
</organism>
<dbReference type="PROSITE" id="PS00105">
    <property type="entry name" value="AA_TRANSFER_CLASS_1"/>
    <property type="match status" value="1"/>
</dbReference>
<reference evidence="11" key="1">
    <citation type="submission" date="2014-07" db="EMBL/GenBank/DDBJ databases">
        <title>Identification of a novel salt tolerance gene in wild soybean by whole-genome sequencing.</title>
        <authorList>
            <person name="Lam H.-M."/>
            <person name="Qi X."/>
            <person name="Li M.-W."/>
            <person name="Liu X."/>
            <person name="Xie M."/>
            <person name="Ni M."/>
            <person name="Xu X."/>
        </authorList>
    </citation>
    <scope>NUCLEOTIDE SEQUENCE [LARGE SCALE GENOMIC DNA]</scope>
    <source>
        <tissue evidence="11">Root</tissue>
    </source>
</reference>
<evidence type="ECO:0000259" key="10">
    <source>
        <dbReference type="Pfam" id="PF00155"/>
    </source>
</evidence>
<evidence type="ECO:0000256" key="1">
    <source>
        <dbReference type="ARBA" id="ARBA00001933"/>
    </source>
</evidence>
<evidence type="ECO:0000256" key="4">
    <source>
        <dbReference type="ARBA" id="ARBA00022576"/>
    </source>
</evidence>
<comment type="cofactor">
    <cofactor evidence="1">
        <name>pyridoxal 5'-phosphate</name>
        <dbReference type="ChEBI" id="CHEBI:597326"/>
    </cofactor>
</comment>
<dbReference type="SUPFAM" id="SSF53383">
    <property type="entry name" value="PLP-dependent transferases"/>
    <property type="match status" value="1"/>
</dbReference>
<dbReference type="Proteomes" id="UP000053555">
    <property type="component" value="Unassembled WGS sequence"/>
</dbReference>
<evidence type="ECO:0000256" key="2">
    <source>
        <dbReference type="ARBA" id="ARBA00007441"/>
    </source>
</evidence>
<dbReference type="GO" id="GO:0006520">
    <property type="term" value="P:amino acid metabolic process"/>
    <property type="evidence" value="ECO:0007669"/>
    <property type="project" value="InterPro"/>
</dbReference>
<comment type="subunit">
    <text evidence="3 8">Homodimer.</text>
</comment>
<dbReference type="InterPro" id="IPR000796">
    <property type="entry name" value="Asp_trans"/>
</dbReference>
<gene>
    <name evidence="11" type="ORF">glysoja_036220</name>
</gene>
<evidence type="ECO:0000256" key="9">
    <source>
        <dbReference type="SAM" id="MobiDB-lite"/>
    </source>
</evidence>
<comment type="catalytic activity">
    <reaction evidence="7 8">
        <text>L-aspartate + 2-oxoglutarate = oxaloacetate + L-glutamate</text>
        <dbReference type="Rhea" id="RHEA:21824"/>
        <dbReference type="ChEBI" id="CHEBI:16452"/>
        <dbReference type="ChEBI" id="CHEBI:16810"/>
        <dbReference type="ChEBI" id="CHEBI:29985"/>
        <dbReference type="ChEBI" id="CHEBI:29991"/>
        <dbReference type="EC" id="2.6.1.1"/>
    </reaction>
</comment>
<keyword evidence="5 8" id="KW-0808">Transferase</keyword>
<accession>A0A0B2QM69</accession>
<dbReference type="InterPro" id="IPR015424">
    <property type="entry name" value="PyrdxlP-dep_Trfase"/>
</dbReference>
<keyword evidence="6" id="KW-0663">Pyridoxal phosphate</keyword>
<evidence type="ECO:0000256" key="5">
    <source>
        <dbReference type="ARBA" id="ARBA00022679"/>
    </source>
</evidence>
<dbReference type="PRINTS" id="PR00799">
    <property type="entry name" value="TRANSAMINASE"/>
</dbReference>
<dbReference type="InterPro" id="IPR004838">
    <property type="entry name" value="NHTrfase_class1_PyrdxlP-BS"/>
</dbReference>